<dbReference type="AlphaFoldDB" id="A0A835PU52"/>
<proteinExistence type="predicted"/>
<dbReference type="PROSITE" id="PS00678">
    <property type="entry name" value="WD_REPEATS_1"/>
    <property type="match status" value="1"/>
</dbReference>
<dbReference type="EMBL" id="JADCNL010000011">
    <property type="protein sequence ID" value="KAG0460431.1"/>
    <property type="molecule type" value="Genomic_DNA"/>
</dbReference>
<keyword evidence="7" id="KW-1185">Reference proteome</keyword>
<dbReference type="PANTHER" id="PTHR14221">
    <property type="entry name" value="WD REPEAT DOMAIN 44"/>
    <property type="match status" value="1"/>
</dbReference>
<dbReference type="FunFam" id="2.130.10.10:FF:000329">
    <property type="entry name" value="WD repeat-containing protein 44"/>
    <property type="match status" value="1"/>
</dbReference>
<feature type="compositionally biased region" description="Basic and acidic residues" evidence="4">
    <location>
        <begin position="238"/>
        <end position="261"/>
    </location>
</feature>
<reference evidence="7 8" key="1">
    <citation type="journal article" date="2020" name="Nat. Food">
        <title>A phased Vanilla planifolia genome enables genetic improvement of flavour and production.</title>
        <authorList>
            <person name="Hasing T."/>
            <person name="Tang H."/>
            <person name="Brym M."/>
            <person name="Khazi F."/>
            <person name="Huang T."/>
            <person name="Chambers A.H."/>
        </authorList>
    </citation>
    <scope>NUCLEOTIDE SEQUENCE [LARGE SCALE GENOMIC DNA]</scope>
    <source>
        <tissue evidence="5">Leaf</tissue>
    </source>
</reference>
<dbReference type="InterPro" id="IPR001680">
    <property type="entry name" value="WD40_rpt"/>
</dbReference>
<keyword evidence="1 3" id="KW-0853">WD repeat</keyword>
<evidence type="ECO:0000313" key="8">
    <source>
        <dbReference type="Proteomes" id="UP000639772"/>
    </source>
</evidence>
<dbReference type="InterPro" id="IPR015943">
    <property type="entry name" value="WD40/YVTN_repeat-like_dom_sf"/>
</dbReference>
<dbReference type="SMART" id="SM00320">
    <property type="entry name" value="WD40"/>
    <property type="match status" value="6"/>
</dbReference>
<dbReference type="Proteomes" id="UP000636800">
    <property type="component" value="Chromosome 11"/>
</dbReference>
<dbReference type="Gene3D" id="2.130.10.10">
    <property type="entry name" value="YVTN repeat-like/Quinoprotein amine dehydrogenase"/>
    <property type="match status" value="1"/>
</dbReference>
<sequence length="833" mass="92270">MNNWEEGEEEEFYESLDRVLSSSCSSTSASDDDGDYGYSQQHCRRSRFCTPPAASFDVWLSEPGSVEERRRRLLHHLGLAADPSLSLGNHSSRTPLPREGEIERSVSSGAYCSRPNAARACSATAAFSRSRSDGSVESALVSRHRKPTAGKPPLFGRSRPAMTVNVEEVEGAGSGAGDDEDVHEFVIKNLDNGKEFVVKELGEDGMWNTLREIGSGRHLSVDEFELCVGSSPIVQELMRRQNGEDRGNSSGRSDDKLKDRLGSSGGARPKRRSNWLKGLKNVVAAGNQRDRRSSDEKDTSSEKGGRRSSSATDDSQDTPQWIRGGPERVKVRHYGKSHKELTALFLNQEIRAHNGSIWAIKFSLDGRYMATAGEDCIIHVWQVLEHERKQELLVEEPREENGNGNVLLVANRNSLTDEMISSGCLEGNHWDKKGRTKVPHGRKFLSSDVVVVPEHVFTLSERPIYSLVGHLDDVLDLSWSESQFLLSSSMDKTVRLWNLASSSCLKVFSHNDYVTCIQFNPIDDRYFISGSLDAKVRLWSVPDRQVVDWIDLHEMVTAVCYTPDGQGALVGSHKGNCHLFDTSDNKLLQKNMIDLQNKKKKSSQKKITGFQFASGSSSEVVITSADSRIRLVDGNTLIHKFKGFRNTSSQISASLTANGKYVISASEDSQVYVWRYDADTHPNRSKGVVTLTQSYEHFRCLDVTVAVPWPDVRLSSGRISGYDEGKQSSINCTANSKSNSAMVTDAGDQDSPFSQAYRCLNTTTDHVSDRMSATWPEEKLLPTSGKHSFHRSGDLSGGSLLVQSRLAWGMVIVTGSRGGEIRVFQNFGLPVRV</sequence>
<dbReference type="InterPro" id="IPR036322">
    <property type="entry name" value="WD40_repeat_dom_sf"/>
</dbReference>
<organism evidence="5 7">
    <name type="scientific">Vanilla planifolia</name>
    <name type="common">Vanilla</name>
    <dbReference type="NCBI Taxonomy" id="51239"/>
    <lineage>
        <taxon>Eukaryota</taxon>
        <taxon>Viridiplantae</taxon>
        <taxon>Streptophyta</taxon>
        <taxon>Embryophyta</taxon>
        <taxon>Tracheophyta</taxon>
        <taxon>Spermatophyta</taxon>
        <taxon>Magnoliopsida</taxon>
        <taxon>Liliopsida</taxon>
        <taxon>Asparagales</taxon>
        <taxon>Orchidaceae</taxon>
        <taxon>Vanilloideae</taxon>
        <taxon>Vanilleae</taxon>
        <taxon>Vanilla</taxon>
    </lineage>
</organism>
<feature type="repeat" description="WD" evidence="3">
    <location>
        <begin position="507"/>
        <end position="541"/>
    </location>
</feature>
<dbReference type="InterPro" id="IPR040324">
    <property type="entry name" value="WDR44/Dgr2"/>
</dbReference>
<keyword evidence="2" id="KW-0677">Repeat</keyword>
<feature type="compositionally biased region" description="Basic and acidic residues" evidence="4">
    <location>
        <begin position="288"/>
        <end position="305"/>
    </location>
</feature>
<evidence type="ECO:0000256" key="1">
    <source>
        <dbReference type="ARBA" id="ARBA00022574"/>
    </source>
</evidence>
<feature type="region of interest" description="Disordered" evidence="4">
    <location>
        <begin position="238"/>
        <end position="329"/>
    </location>
</feature>
<protein>
    <recommendedName>
        <fullName evidence="9">WD repeat-containing protein 44</fullName>
    </recommendedName>
</protein>
<dbReference type="InterPro" id="IPR020472">
    <property type="entry name" value="WD40_PAC1"/>
</dbReference>
<comment type="caution">
    <text evidence="5">The sequence shown here is derived from an EMBL/GenBank/DDBJ whole genome shotgun (WGS) entry which is preliminary data.</text>
</comment>
<feature type="repeat" description="WD" evidence="3">
    <location>
        <begin position="350"/>
        <end position="391"/>
    </location>
</feature>
<evidence type="ECO:0000256" key="4">
    <source>
        <dbReference type="SAM" id="MobiDB-lite"/>
    </source>
</evidence>
<evidence type="ECO:0000256" key="3">
    <source>
        <dbReference type="PROSITE-ProRule" id="PRU00221"/>
    </source>
</evidence>
<feature type="compositionally biased region" description="Polar residues" evidence="4">
    <location>
        <begin position="307"/>
        <end position="319"/>
    </location>
</feature>
<evidence type="ECO:0000256" key="2">
    <source>
        <dbReference type="ARBA" id="ARBA00022737"/>
    </source>
</evidence>
<dbReference type="Pfam" id="PF00400">
    <property type="entry name" value="WD40"/>
    <property type="match status" value="4"/>
</dbReference>
<feature type="repeat" description="WD" evidence="3">
    <location>
        <begin position="467"/>
        <end position="507"/>
    </location>
</feature>
<accession>A0A835PU52</accession>
<evidence type="ECO:0000313" key="6">
    <source>
        <dbReference type="EMBL" id="KAG0461849.1"/>
    </source>
</evidence>
<dbReference type="PRINTS" id="PR00320">
    <property type="entry name" value="GPROTEINBRPT"/>
</dbReference>
<dbReference type="PANTHER" id="PTHR14221:SF67">
    <property type="entry name" value="WD REPEAT-CONTAINING PROTEIN 44-LIKE"/>
    <property type="match status" value="1"/>
</dbReference>
<name>A0A835PU52_VANPL</name>
<evidence type="ECO:0008006" key="9">
    <source>
        <dbReference type="Google" id="ProtNLM"/>
    </source>
</evidence>
<dbReference type="OrthoDB" id="408728at2759"/>
<dbReference type="Proteomes" id="UP000639772">
    <property type="component" value="Chromosome 11"/>
</dbReference>
<feature type="region of interest" description="Disordered" evidence="4">
    <location>
        <begin position="136"/>
        <end position="158"/>
    </location>
</feature>
<dbReference type="EMBL" id="JADCNM010000011">
    <property type="protein sequence ID" value="KAG0461849.1"/>
    <property type="molecule type" value="Genomic_DNA"/>
</dbReference>
<evidence type="ECO:0000313" key="7">
    <source>
        <dbReference type="Proteomes" id="UP000636800"/>
    </source>
</evidence>
<gene>
    <name evidence="6" type="ORF">HPP92_020325</name>
    <name evidence="5" type="ORF">HPP92_020728</name>
</gene>
<evidence type="ECO:0000313" key="5">
    <source>
        <dbReference type="EMBL" id="KAG0460431.1"/>
    </source>
</evidence>
<dbReference type="PROSITE" id="PS50294">
    <property type="entry name" value="WD_REPEATS_REGION"/>
    <property type="match status" value="3"/>
</dbReference>
<dbReference type="SUPFAM" id="SSF50978">
    <property type="entry name" value="WD40 repeat-like"/>
    <property type="match status" value="1"/>
</dbReference>
<dbReference type="PROSITE" id="PS50082">
    <property type="entry name" value="WD_REPEATS_2"/>
    <property type="match status" value="3"/>
</dbReference>
<dbReference type="InterPro" id="IPR019775">
    <property type="entry name" value="WD40_repeat_CS"/>
</dbReference>